<dbReference type="InterPro" id="IPR005530">
    <property type="entry name" value="SPW"/>
</dbReference>
<proteinExistence type="predicted"/>
<evidence type="ECO:0000313" key="3">
    <source>
        <dbReference type="EMBL" id="ETW12692.1"/>
    </source>
</evidence>
<feature type="transmembrane region" description="Helical" evidence="1">
    <location>
        <begin position="65"/>
        <end position="81"/>
    </location>
</feature>
<keyword evidence="4" id="KW-1185">Reference proteome</keyword>
<organism evidence="3 4">
    <name type="scientific">Roseivivax marinus</name>
    <dbReference type="NCBI Taxonomy" id="1379903"/>
    <lineage>
        <taxon>Bacteria</taxon>
        <taxon>Pseudomonadati</taxon>
        <taxon>Pseudomonadota</taxon>
        <taxon>Alphaproteobacteria</taxon>
        <taxon>Rhodobacterales</taxon>
        <taxon>Roseobacteraceae</taxon>
        <taxon>Roseivivax</taxon>
    </lineage>
</organism>
<accession>W4HIX2</accession>
<dbReference type="Proteomes" id="UP000019063">
    <property type="component" value="Unassembled WGS sequence"/>
</dbReference>
<feature type="transmembrane region" description="Helical" evidence="1">
    <location>
        <begin position="93"/>
        <end position="111"/>
    </location>
</feature>
<evidence type="ECO:0000256" key="1">
    <source>
        <dbReference type="SAM" id="Phobius"/>
    </source>
</evidence>
<name>W4HIX2_9RHOB</name>
<keyword evidence="1" id="KW-0812">Transmembrane</keyword>
<feature type="domain" description="SPW repeat-containing integral membrane" evidence="2">
    <location>
        <begin position="6"/>
        <end position="105"/>
    </location>
</feature>
<dbReference type="AlphaFoldDB" id="W4HIX2"/>
<feature type="transmembrane region" description="Helical" evidence="1">
    <location>
        <begin position="37"/>
        <end position="58"/>
    </location>
</feature>
<gene>
    <name evidence="3" type="ORF">ATO8_11759</name>
</gene>
<dbReference type="EMBL" id="AQQW01000006">
    <property type="protein sequence ID" value="ETW12692.1"/>
    <property type="molecule type" value="Genomic_DNA"/>
</dbReference>
<protein>
    <recommendedName>
        <fullName evidence="2">SPW repeat-containing integral membrane domain-containing protein</fullName>
    </recommendedName>
</protein>
<keyword evidence="1" id="KW-0472">Membrane</keyword>
<dbReference type="STRING" id="1379903.ATO8_11759"/>
<evidence type="ECO:0000259" key="2">
    <source>
        <dbReference type="Pfam" id="PF03779"/>
    </source>
</evidence>
<feature type="transmembrane region" description="Helical" evidence="1">
    <location>
        <begin position="9"/>
        <end position="25"/>
    </location>
</feature>
<comment type="caution">
    <text evidence="3">The sequence shown here is derived from an EMBL/GenBank/DDBJ whole genome shotgun (WGS) entry which is preliminary data.</text>
</comment>
<dbReference type="Pfam" id="PF03779">
    <property type="entry name" value="SPW"/>
    <property type="match status" value="1"/>
</dbReference>
<evidence type="ECO:0000313" key="4">
    <source>
        <dbReference type="Proteomes" id="UP000019063"/>
    </source>
</evidence>
<sequence length="117" mass="12717">MERMHWQDALSLLIGLWLMVALWLLDPAGDPDALERARWTFGLVGLAALFVTLSALFAFEIWNEWLGIALGVVLLGSPWALGYGEVGVATGQAVFFGGALIVLGLWCAMTARREAGR</sequence>
<keyword evidence="1" id="KW-1133">Transmembrane helix</keyword>
<dbReference type="RefSeq" id="WP_043844690.1">
    <property type="nucleotide sequence ID" value="NZ_AQQW01000006.1"/>
</dbReference>
<reference evidence="3 4" key="1">
    <citation type="journal article" date="2014" name="Antonie Van Leeuwenhoek">
        <title>Roseivivax atlanticus sp. nov., isolated from surface seawater of the Atlantic Ocean.</title>
        <authorList>
            <person name="Li G."/>
            <person name="Lai Q."/>
            <person name="Liu X."/>
            <person name="Sun F."/>
            <person name="Shao Z."/>
        </authorList>
    </citation>
    <scope>NUCLEOTIDE SEQUENCE [LARGE SCALE GENOMIC DNA]</scope>
    <source>
        <strain evidence="3 4">22II-s10s</strain>
    </source>
</reference>